<evidence type="ECO:0000256" key="3">
    <source>
        <dbReference type="SAM" id="SignalP"/>
    </source>
</evidence>
<dbReference type="KEGG" id="bfo:118411081"/>
<evidence type="ECO:0000256" key="2">
    <source>
        <dbReference type="SAM" id="MobiDB-lite"/>
    </source>
</evidence>
<evidence type="ECO:0000313" key="6">
    <source>
        <dbReference type="RefSeq" id="XP_035668986.1"/>
    </source>
</evidence>
<dbReference type="FunFam" id="3.90.215.10:FF:000001">
    <property type="entry name" value="Tenascin isoform 1"/>
    <property type="match status" value="1"/>
</dbReference>
<feature type="region of interest" description="Disordered" evidence="2">
    <location>
        <begin position="639"/>
        <end position="679"/>
    </location>
</feature>
<accession>A0A9J7MIW1</accession>
<keyword evidence="5" id="KW-1185">Reference proteome</keyword>
<feature type="compositionally biased region" description="Basic and acidic residues" evidence="2">
    <location>
        <begin position="639"/>
        <end position="651"/>
    </location>
</feature>
<evidence type="ECO:0000259" key="4">
    <source>
        <dbReference type="PROSITE" id="PS51406"/>
    </source>
</evidence>
<dbReference type="GeneID" id="118411081"/>
<dbReference type="InterPro" id="IPR020837">
    <property type="entry name" value="Fibrinogen_CS"/>
</dbReference>
<dbReference type="CDD" id="cd00087">
    <property type="entry name" value="FReD"/>
    <property type="match status" value="2"/>
</dbReference>
<dbReference type="SMART" id="SM00186">
    <property type="entry name" value="FBG"/>
    <property type="match status" value="2"/>
</dbReference>
<dbReference type="RefSeq" id="XP_035668986.1">
    <property type="nucleotide sequence ID" value="XM_035813093.1"/>
</dbReference>
<dbReference type="Gene3D" id="1.20.1170.10">
    <property type="match status" value="1"/>
</dbReference>
<dbReference type="InterPro" id="IPR002181">
    <property type="entry name" value="Fibrinogen_a/b/g_C_dom"/>
</dbReference>
<feature type="compositionally biased region" description="Low complexity" evidence="2">
    <location>
        <begin position="652"/>
        <end position="671"/>
    </location>
</feature>
<proteinExistence type="predicted"/>
<keyword evidence="1" id="KW-1015">Disulfide bond</keyword>
<reference evidence="6" key="2">
    <citation type="submission" date="2025-08" db="UniProtKB">
        <authorList>
            <consortium name="RefSeq"/>
        </authorList>
    </citation>
    <scope>IDENTIFICATION</scope>
    <source>
        <strain evidence="6">S238N-H82</strain>
        <tissue evidence="6">Testes</tissue>
    </source>
</reference>
<dbReference type="Proteomes" id="UP000001554">
    <property type="component" value="Chromosome 3"/>
</dbReference>
<reference evidence="5" key="1">
    <citation type="journal article" date="2020" name="Nat. Ecol. Evol.">
        <title>Deeply conserved synteny resolves early events in vertebrate evolution.</title>
        <authorList>
            <person name="Simakov O."/>
            <person name="Marletaz F."/>
            <person name="Yue J.X."/>
            <person name="O'Connell B."/>
            <person name="Jenkins J."/>
            <person name="Brandt A."/>
            <person name="Calef R."/>
            <person name="Tung C.H."/>
            <person name="Huang T.K."/>
            <person name="Schmutz J."/>
            <person name="Satoh N."/>
            <person name="Yu J.K."/>
            <person name="Putnam N.H."/>
            <person name="Green R.E."/>
            <person name="Rokhsar D.S."/>
        </authorList>
    </citation>
    <scope>NUCLEOTIDE SEQUENCE [LARGE SCALE GENOMIC DNA]</scope>
    <source>
        <strain evidence="5">S238N-H82</strain>
    </source>
</reference>
<name>A0A9J7MIW1_BRAFL</name>
<dbReference type="PANTHER" id="PTHR19143:SF458">
    <property type="entry name" value="FIBRINOGEN C-TERMINAL DOMAIN-CONTAINING PROTEIN-RELATED"/>
    <property type="match status" value="1"/>
</dbReference>
<feature type="chain" id="PRO_5039932735" evidence="3">
    <location>
        <begin position="23"/>
        <end position="900"/>
    </location>
</feature>
<evidence type="ECO:0000313" key="5">
    <source>
        <dbReference type="Proteomes" id="UP000001554"/>
    </source>
</evidence>
<dbReference type="GO" id="GO:0005615">
    <property type="term" value="C:extracellular space"/>
    <property type="evidence" value="ECO:0000318"/>
    <property type="project" value="GO_Central"/>
</dbReference>
<feature type="signal peptide" evidence="3">
    <location>
        <begin position="1"/>
        <end position="22"/>
    </location>
</feature>
<feature type="domain" description="Fibrinogen C-terminal" evidence="4">
    <location>
        <begin position="672"/>
        <end position="893"/>
    </location>
</feature>
<dbReference type="InterPro" id="IPR014716">
    <property type="entry name" value="Fibrinogen_a/b/g_C_1"/>
</dbReference>
<dbReference type="Pfam" id="PF00147">
    <property type="entry name" value="Fibrinogen_C"/>
    <property type="match status" value="2"/>
</dbReference>
<dbReference type="SUPFAM" id="SSF56496">
    <property type="entry name" value="Fibrinogen C-terminal domain-like"/>
    <property type="match status" value="2"/>
</dbReference>
<sequence length="900" mass="101496">MAAEKLEILLVVLVAAILRCSAECGGEVLEVSSGESPTCQDGAQDFLKLQDDSQERQQRVQDVKEHSVADTTMLENEQKLQIERRKASGETVTEHNTKVRSILLDMGRIQTLLVDSKPQYEQLQHSVEEMKRLVMNLETGGIFPLDGTDGEGETEAGSDNGATDRPTGKPKGDETTTVQTESTVLLLLLLTDCSDVRRRDDDSTDGVYSVTVDGEDWRVSCDMTTEGGGWTVIQRRVNGGENFFRSWDDYKAGFGQPTGELWLGNDRLHQLTTGRDYHLYVELEDHEGEKAFALYSSFQVGSAEEKYKLTVSGYNGTAGDALDKHNQQFFSTRDMDNDGNEAINCALGYRGGWWYYPGCVQTNLNGLYQGSGNLGRGVTWLPWRGSHSLKRTEMKIRPKDFVVYCTTMTTAYCALNAMNSAGYCCIHIFFNIGNELGRRNGIRLCYRISIPDLELGYPYHTLDHELSLHLCSACTLLPPEKQMAKFRRISLYFFAIVAISLAHDHHQTDPTPNYEVTEHGDSCRYSLLVEKPTGGCQETYSPRKHHMDLQTRIKNMGQAIDMAEERRSEVFAERKNKLLKEEAERLAVENEVTEIQYRTQNLEDSNDNLREKLQEQTAKMRQLQDQIKNLNSAISQLIDKKAEAESDKESSETAGSPTTPAGTPAPVPAGTDQPTPAFRDCTLLKKDKPDEESGVKTLVLPDGQDYRAYCDFSSPGGPWTVIQRRRKTDGDEQVDFFKTWDEYRKGFGNPDGEYWIGNHALHQLTKHGDYELRVELRMTEDDHAHAHYDMFRVKGVDSKYQLKLGQYSGTAGDALYVHRDQPFSTKDREHDSLASGNCASAYRGGWWYAKCFDANLNGEYTDDAEANLSSVSWVPWRGYKTIPHVEMKIRHKPANNPTEP</sequence>
<dbReference type="OrthoDB" id="10044472at2759"/>
<dbReference type="PANTHER" id="PTHR19143">
    <property type="entry name" value="FIBRINOGEN/TENASCIN/ANGIOPOEITIN"/>
    <property type="match status" value="1"/>
</dbReference>
<feature type="domain" description="Fibrinogen C-terminal" evidence="4">
    <location>
        <begin position="184"/>
        <end position="400"/>
    </location>
</feature>
<dbReference type="AlphaFoldDB" id="A0A9J7MIW1"/>
<dbReference type="InterPro" id="IPR036056">
    <property type="entry name" value="Fibrinogen-like_C"/>
</dbReference>
<dbReference type="Gene3D" id="3.90.215.10">
    <property type="entry name" value="Gamma Fibrinogen, chain A, domain 1"/>
    <property type="match status" value="2"/>
</dbReference>
<feature type="region of interest" description="Disordered" evidence="2">
    <location>
        <begin position="144"/>
        <end position="177"/>
    </location>
</feature>
<dbReference type="PROSITE" id="PS00514">
    <property type="entry name" value="FIBRINOGEN_C_1"/>
    <property type="match status" value="1"/>
</dbReference>
<dbReference type="InterPro" id="IPR050373">
    <property type="entry name" value="Fibrinogen_C-term_domain"/>
</dbReference>
<protein>
    <submittedName>
        <fullName evidence="6">Uncharacterized protein LOC118411081</fullName>
    </submittedName>
</protein>
<gene>
    <name evidence="6" type="primary">LOC118411081</name>
</gene>
<evidence type="ECO:0000256" key="1">
    <source>
        <dbReference type="ARBA" id="ARBA00023157"/>
    </source>
</evidence>
<keyword evidence="3" id="KW-0732">Signal</keyword>
<dbReference type="NCBIfam" id="NF040941">
    <property type="entry name" value="GGGWT_bact"/>
    <property type="match status" value="1"/>
</dbReference>
<organism evidence="5 6">
    <name type="scientific">Branchiostoma floridae</name>
    <name type="common">Florida lancelet</name>
    <name type="synonym">Amphioxus</name>
    <dbReference type="NCBI Taxonomy" id="7739"/>
    <lineage>
        <taxon>Eukaryota</taxon>
        <taxon>Metazoa</taxon>
        <taxon>Chordata</taxon>
        <taxon>Cephalochordata</taxon>
        <taxon>Leptocardii</taxon>
        <taxon>Amphioxiformes</taxon>
        <taxon>Branchiostomatidae</taxon>
        <taxon>Branchiostoma</taxon>
    </lineage>
</organism>
<dbReference type="PROSITE" id="PS51406">
    <property type="entry name" value="FIBRINOGEN_C_2"/>
    <property type="match status" value="2"/>
</dbReference>